<feature type="compositionally biased region" description="Low complexity" evidence="6">
    <location>
        <begin position="658"/>
        <end position="691"/>
    </location>
</feature>
<evidence type="ECO:0000313" key="9">
    <source>
        <dbReference type="Proteomes" id="UP001472866"/>
    </source>
</evidence>
<feature type="domain" description="Transcription initiation factor TFIID component TAF4 C-terminal" evidence="7">
    <location>
        <begin position="545"/>
        <end position="742"/>
    </location>
</feature>
<evidence type="ECO:0000313" key="8">
    <source>
        <dbReference type="EMBL" id="WZN64846.1"/>
    </source>
</evidence>
<keyword evidence="5" id="KW-0539">Nucleus</keyword>
<evidence type="ECO:0000256" key="1">
    <source>
        <dbReference type="ARBA" id="ARBA00004123"/>
    </source>
</evidence>
<dbReference type="Pfam" id="PF05236">
    <property type="entry name" value="TAF4"/>
    <property type="match status" value="1"/>
</dbReference>
<organism evidence="8 9">
    <name type="scientific">Chloropicon roscoffensis</name>
    <dbReference type="NCBI Taxonomy" id="1461544"/>
    <lineage>
        <taxon>Eukaryota</taxon>
        <taxon>Viridiplantae</taxon>
        <taxon>Chlorophyta</taxon>
        <taxon>Chloropicophyceae</taxon>
        <taxon>Chloropicales</taxon>
        <taxon>Chloropicaceae</taxon>
        <taxon>Chloropicon</taxon>
    </lineage>
</organism>
<evidence type="ECO:0000256" key="6">
    <source>
        <dbReference type="SAM" id="MobiDB-lite"/>
    </source>
</evidence>
<evidence type="ECO:0000256" key="3">
    <source>
        <dbReference type="ARBA" id="ARBA00023015"/>
    </source>
</evidence>
<dbReference type="EMBL" id="CP151510">
    <property type="protein sequence ID" value="WZN64846.1"/>
    <property type="molecule type" value="Genomic_DNA"/>
</dbReference>
<dbReference type="Proteomes" id="UP001472866">
    <property type="component" value="Chromosome 10"/>
</dbReference>
<comment type="subcellular location">
    <subcellularLocation>
        <location evidence="1">Nucleus</location>
    </subcellularLocation>
</comment>
<feature type="compositionally biased region" description="Pro residues" evidence="6">
    <location>
        <begin position="71"/>
        <end position="82"/>
    </location>
</feature>
<evidence type="ECO:0000259" key="7">
    <source>
        <dbReference type="Pfam" id="PF05236"/>
    </source>
</evidence>
<comment type="similarity">
    <text evidence="2">Belongs to the TAF4 family.</text>
</comment>
<evidence type="ECO:0000256" key="5">
    <source>
        <dbReference type="ARBA" id="ARBA00023242"/>
    </source>
</evidence>
<dbReference type="GO" id="GO:0005669">
    <property type="term" value="C:transcription factor TFIID complex"/>
    <property type="evidence" value="ECO:0007669"/>
    <property type="project" value="InterPro"/>
</dbReference>
<evidence type="ECO:0000256" key="2">
    <source>
        <dbReference type="ARBA" id="ARBA00006178"/>
    </source>
</evidence>
<dbReference type="AlphaFoldDB" id="A0AAX4PGD6"/>
<keyword evidence="8" id="KW-0396">Initiation factor</keyword>
<feature type="region of interest" description="Disordered" evidence="6">
    <location>
        <begin position="25"/>
        <end position="87"/>
    </location>
</feature>
<feature type="compositionally biased region" description="Low complexity" evidence="6">
    <location>
        <begin position="439"/>
        <end position="500"/>
    </location>
</feature>
<feature type="region of interest" description="Disordered" evidence="6">
    <location>
        <begin position="604"/>
        <end position="630"/>
    </location>
</feature>
<name>A0AAX4PGD6_9CHLO</name>
<feature type="region of interest" description="Disordered" evidence="6">
    <location>
        <begin position="122"/>
        <end position="151"/>
    </location>
</feature>
<feature type="region of interest" description="Disordered" evidence="6">
    <location>
        <begin position="384"/>
        <end position="500"/>
    </location>
</feature>
<feature type="compositionally biased region" description="Pro residues" evidence="6">
    <location>
        <begin position="34"/>
        <end position="43"/>
    </location>
</feature>
<gene>
    <name evidence="8" type="ORF">HKI87_10g64030</name>
</gene>
<dbReference type="GO" id="GO:0006352">
    <property type="term" value="P:DNA-templated transcription initiation"/>
    <property type="evidence" value="ECO:0007669"/>
    <property type="project" value="InterPro"/>
</dbReference>
<reference evidence="8 9" key="1">
    <citation type="submission" date="2024-03" db="EMBL/GenBank/DDBJ databases">
        <title>Complete genome sequence of the green alga Chloropicon roscoffensis RCC1871.</title>
        <authorList>
            <person name="Lemieux C."/>
            <person name="Pombert J.-F."/>
            <person name="Otis C."/>
            <person name="Turmel M."/>
        </authorList>
    </citation>
    <scope>NUCLEOTIDE SEQUENCE [LARGE SCALE GENOMIC DNA]</scope>
    <source>
        <strain evidence="8 9">RCC1871</strain>
    </source>
</reference>
<sequence>MAGHDPFEEGAKMMMRNDGHALGFGDMPSASLGPPAPMVPGFPAPNYTTNDMQQHMQQQYAAAAQQRGFPAHPPQMMMPPQPDGSAHYRLTRQRSMGDPDPFLAASTSQGGVAPQQVMMMAAHGPRGGAQPPQQPQRQQRHAGSGSSAQLQAAISQICKTNPLPEPEVIEQTLRTQTVFNGVGGPSFQQIKEFYAAAPKYDVAYCSLKLMGAYLQHDPKERPRLEKLHRLSQTYKKGLEQLKKEGKPGEAIKALQEKTIKIMKDSVLGPDRFEKIQIGYTGYFMKLVLYEMDGSHRQRGSQIHLKCIALYANIGVAFVKNRREYHYKVQAQALKALHQMVGHQTFEYLWRRAIYVLFYLKGKEDENKKAMEHYHQQQMQQRGMGYPGQGYYQGMPPGMMPAQQPQGAAQGASPASQQGAKGKGRKRKAAGDASPEDQDAAGGAKKPKKAPAAAKGARGKQTAAAKRKTAQQQQQQAAAAGQQDLGGPRATGGRPPTPTQRTQADLYVEGAEGIFTTEMKRRLQGSALRLFGLDFDQSAFEALEEGVENHLRSIVAKAAGVMSSRTVPFVKSGAVELTGDPRKEIAAIYRREYAATRAKENAEKAALLKEGERSKKSKKKDMDEDKKEKLDRLIQEEDKKKLANDANEATMAVLGVGTKSKWSSAKKAQAKPSQGSSQQQQQQNASAAGEAAKTVKSGSLLDQSSLLKRFMGASGGVESREVTAQDILLVLKRDWRYKDSKWLMHLEHEEQE</sequence>
<proteinExistence type="inferred from homology"/>
<accession>A0AAX4PGD6</accession>
<keyword evidence="3" id="KW-0805">Transcription regulation</keyword>
<dbReference type="GO" id="GO:0003743">
    <property type="term" value="F:translation initiation factor activity"/>
    <property type="evidence" value="ECO:0007669"/>
    <property type="project" value="UniProtKB-KW"/>
</dbReference>
<feature type="compositionally biased region" description="Low complexity" evidence="6">
    <location>
        <begin position="53"/>
        <end position="66"/>
    </location>
</feature>
<protein>
    <submittedName>
        <fullName evidence="8">TAF4 subunit of transcription initiation factor TFIID</fullName>
    </submittedName>
</protein>
<keyword evidence="9" id="KW-1185">Reference proteome</keyword>
<evidence type="ECO:0000256" key="4">
    <source>
        <dbReference type="ARBA" id="ARBA00023163"/>
    </source>
</evidence>
<dbReference type="InterPro" id="IPR007900">
    <property type="entry name" value="TAF4_C"/>
</dbReference>
<keyword evidence="4" id="KW-0804">Transcription</keyword>
<keyword evidence="8" id="KW-0648">Protein biosynthesis</keyword>
<feature type="region of interest" description="Disordered" evidence="6">
    <location>
        <begin position="657"/>
        <end position="697"/>
    </location>
</feature>
<feature type="compositionally biased region" description="Low complexity" evidence="6">
    <location>
        <begin position="384"/>
        <end position="419"/>
    </location>
</feature>